<gene>
    <name evidence="1" type="ORF">DFJ69_5027</name>
</gene>
<proteinExistence type="predicted"/>
<dbReference type="RefSeq" id="WP_116024814.1">
    <property type="nucleotide sequence ID" value="NZ_QTTT01000001.1"/>
</dbReference>
<keyword evidence="2" id="KW-1185">Reference proteome</keyword>
<evidence type="ECO:0000313" key="1">
    <source>
        <dbReference type="EMBL" id="REE99514.1"/>
    </source>
</evidence>
<sequence>MMIDCDTCTVRACGDCVVTTLLRVGGPAPPDRAVHLDDREMAALDLLAGLGMVPPLRHGAFPRSRAS</sequence>
<accession>A0A3D9T487</accession>
<organism evidence="1 2">
    <name type="scientific">Thermomonospora umbrina</name>
    <dbReference type="NCBI Taxonomy" id="111806"/>
    <lineage>
        <taxon>Bacteria</taxon>
        <taxon>Bacillati</taxon>
        <taxon>Actinomycetota</taxon>
        <taxon>Actinomycetes</taxon>
        <taxon>Streptosporangiales</taxon>
        <taxon>Thermomonosporaceae</taxon>
        <taxon>Thermomonospora</taxon>
    </lineage>
</organism>
<dbReference type="AlphaFoldDB" id="A0A3D9T487"/>
<name>A0A3D9T487_9ACTN</name>
<dbReference type="Proteomes" id="UP000256661">
    <property type="component" value="Unassembled WGS sequence"/>
</dbReference>
<dbReference type="EMBL" id="QTTT01000001">
    <property type="protein sequence ID" value="REE99514.1"/>
    <property type="molecule type" value="Genomic_DNA"/>
</dbReference>
<comment type="caution">
    <text evidence="1">The sequence shown here is derived from an EMBL/GenBank/DDBJ whole genome shotgun (WGS) entry which is preliminary data.</text>
</comment>
<reference evidence="1 2" key="1">
    <citation type="submission" date="2018-08" db="EMBL/GenBank/DDBJ databases">
        <title>Sequencing the genomes of 1000 actinobacteria strains.</title>
        <authorList>
            <person name="Klenk H.-P."/>
        </authorList>
    </citation>
    <scope>NUCLEOTIDE SEQUENCE [LARGE SCALE GENOMIC DNA]</scope>
    <source>
        <strain evidence="1 2">DSM 43927</strain>
    </source>
</reference>
<evidence type="ECO:0000313" key="2">
    <source>
        <dbReference type="Proteomes" id="UP000256661"/>
    </source>
</evidence>
<dbReference type="OrthoDB" id="4774211at2"/>
<protein>
    <submittedName>
        <fullName evidence="1">Uncharacterized protein</fullName>
    </submittedName>
</protein>